<dbReference type="GO" id="GO:0006491">
    <property type="term" value="P:N-glycan processing"/>
    <property type="evidence" value="ECO:0007669"/>
    <property type="project" value="TreeGrafter"/>
</dbReference>
<feature type="domain" description="Glycoside hydrolase family 31 N-terminal" evidence="12">
    <location>
        <begin position="97"/>
        <end position="289"/>
    </location>
</feature>
<dbReference type="InterPro" id="IPR017853">
    <property type="entry name" value="GH"/>
</dbReference>
<proteinExistence type="inferred from homology"/>
<comment type="similarity">
    <text evidence="3 10">Belongs to the glycosyl hydrolase 31 family.</text>
</comment>
<dbReference type="RefSeq" id="XP_044551642.1">
    <property type="nucleotide sequence ID" value="XM_044688204.1"/>
</dbReference>
<dbReference type="AlphaFoldDB" id="A0AA88GRQ2"/>
<comment type="pathway">
    <text evidence="2">Glycan metabolism; N-glycan metabolism.</text>
</comment>
<dbReference type="SUPFAM" id="SSF51445">
    <property type="entry name" value="(Trans)glycosidases"/>
    <property type="match status" value="1"/>
</dbReference>
<dbReference type="InterPro" id="IPR025887">
    <property type="entry name" value="Glyco_hydro_31_N_dom"/>
</dbReference>
<dbReference type="FunFam" id="3.20.20.80:FF:000039">
    <property type="entry name" value="Glucosidase, alpha neutral C"/>
    <property type="match status" value="1"/>
</dbReference>
<dbReference type="SUPFAM" id="SSF74650">
    <property type="entry name" value="Galactose mutarotase-like"/>
    <property type="match status" value="1"/>
</dbReference>
<reference evidence="14 15" key="1">
    <citation type="journal article" date="2018" name="BMC Genomics">
        <title>The genome of Naegleria lovaniensis, the basis for a comparative approach to unravel pathogenicity factors of the human pathogenic amoeba N. fowleri.</title>
        <authorList>
            <person name="Liechti N."/>
            <person name="Schurch N."/>
            <person name="Bruggmann R."/>
            <person name="Wittwer M."/>
        </authorList>
    </citation>
    <scope>NUCLEOTIDE SEQUENCE [LARGE SCALE GENOMIC DNA]</scope>
    <source>
        <strain evidence="14 15">ATCC 30569</strain>
    </source>
</reference>
<keyword evidence="4" id="KW-0732">Signal</keyword>
<gene>
    <name evidence="14" type="ORF">C9374_001244</name>
</gene>
<evidence type="ECO:0000313" key="14">
    <source>
        <dbReference type="EMBL" id="KAG2387650.1"/>
    </source>
</evidence>
<evidence type="ECO:0000259" key="12">
    <source>
        <dbReference type="Pfam" id="PF13802"/>
    </source>
</evidence>
<evidence type="ECO:0000259" key="13">
    <source>
        <dbReference type="Pfam" id="PF21365"/>
    </source>
</evidence>
<dbReference type="PANTHER" id="PTHR22762:SF54">
    <property type="entry name" value="BCDNA.GH04962"/>
    <property type="match status" value="1"/>
</dbReference>
<sequence length="908" mass="103307">MTSTFGFRVSHASAPSFRSVLVVLVLLSAAIVLLAHTTRAMDKSKFENCDQKGFCKRLRGMSKKSKYLITEPKVVNGVYSAVLQSKEEGSNFDPLLLVIEAYENGIFRMKIQEKVEPGTELKNRYNVNDVILDSALKIALSDKSTTNSLTNRNSQLMLENRDEGMKITFKVNGEDVIIFNENNMLTIENVLREKNETYDGESAIGMDFTHVGSNHLYGLPERAMRLALNPTREGDNPLTEPYRLYNLDIFEYELNNPIGLYGAIPLLYSLTEKAAAGIFVLNPSETFVDIYKGSQYASHWISETGVLDVFFLPGPTPKDISKQFSYLTGTAPLPQRFSLGHHQCRWNYKDEEDVRNVNQKFDEYDIPYDVLWLDIEHTDGKKYFTWDSHTFPTPKQMQDDLASKGRKMVTISDPHIKREHGYFVHDEATRNGYYVKNSEGTGDYEGHCWPGSSSWLDFVNPTVRDYYASLFSFDKYEGSTENLYTWIDMNEPSVFSGPEITMDKNALHYQNLRHREIHNMYGFYHGIATNDGHMKRRAGSDRPFILTRSLFAGSQRYVAKWTGDNMAEWSHLDIAQPMILALSISGMPFIGADVGGFFGNPEEELLVRWYQAGAFYPFFRAHAHIETKRREPWLFGDYNTQLIRKAIARRYALLPFYYTLAFESMLTGLPYIRPLFMEYPNDVTTHSIDDSFLVGSDLLVKPVVTKATSDVAVYLPKGLWYDYETGEKFDAGRGKSISVATSLEKSIPVFQRGGSIIPTQQRLRRSSQQMVNDPFTLKIALNRKGEALGTLYLDDGSSFKYKTGDYLYRQFSFSNNELKSMEGDLSTLIYNQKANPISSAGSRKVSNIIERIIIYGASKPNSISIIYPSTLEQPTDLMTSPQFTYVDGVLTIKKPQIPLNADFILKLN</sequence>
<feature type="domain" description="Glycosyl hydrolase family 31 C-terminal" evidence="13">
    <location>
        <begin position="668"/>
        <end position="757"/>
    </location>
</feature>
<evidence type="ECO:0000313" key="15">
    <source>
        <dbReference type="Proteomes" id="UP000816034"/>
    </source>
</evidence>
<dbReference type="CDD" id="cd14752">
    <property type="entry name" value="GH31_N"/>
    <property type="match status" value="1"/>
</dbReference>
<evidence type="ECO:0000256" key="3">
    <source>
        <dbReference type="ARBA" id="ARBA00007806"/>
    </source>
</evidence>
<dbReference type="Pfam" id="PF13802">
    <property type="entry name" value="Gal_mutarotas_2"/>
    <property type="match status" value="1"/>
</dbReference>
<evidence type="ECO:0000259" key="11">
    <source>
        <dbReference type="Pfam" id="PF01055"/>
    </source>
</evidence>
<dbReference type="InterPro" id="IPR048395">
    <property type="entry name" value="Glyco_hydro_31_C"/>
</dbReference>
<dbReference type="SUPFAM" id="SSF51011">
    <property type="entry name" value="Glycosyl hydrolase domain"/>
    <property type="match status" value="1"/>
</dbReference>
<comment type="subcellular location">
    <subcellularLocation>
        <location evidence="1">Endoplasmic reticulum</location>
    </subcellularLocation>
</comment>
<keyword evidence="15" id="KW-1185">Reference proteome</keyword>
<keyword evidence="6" id="KW-0256">Endoplasmic reticulum</keyword>
<evidence type="ECO:0000256" key="10">
    <source>
        <dbReference type="RuleBase" id="RU361185"/>
    </source>
</evidence>
<dbReference type="Pfam" id="PF21365">
    <property type="entry name" value="Glyco_hydro_31_3rd"/>
    <property type="match status" value="1"/>
</dbReference>
<dbReference type="Gene3D" id="2.60.40.1180">
    <property type="entry name" value="Golgi alpha-mannosidase II"/>
    <property type="match status" value="2"/>
</dbReference>
<dbReference type="Pfam" id="PF01055">
    <property type="entry name" value="Glyco_hydro_31_2nd"/>
    <property type="match status" value="1"/>
</dbReference>
<dbReference type="GO" id="GO:0005783">
    <property type="term" value="C:endoplasmic reticulum"/>
    <property type="evidence" value="ECO:0007669"/>
    <property type="project" value="UniProtKB-SubCell"/>
</dbReference>
<feature type="domain" description="Glycoside hydrolase family 31 TIM barrel" evidence="11">
    <location>
        <begin position="332"/>
        <end position="660"/>
    </location>
</feature>
<evidence type="ECO:0000256" key="7">
    <source>
        <dbReference type="ARBA" id="ARBA00023180"/>
    </source>
</evidence>
<evidence type="ECO:0000256" key="2">
    <source>
        <dbReference type="ARBA" id="ARBA00004833"/>
    </source>
</evidence>
<dbReference type="Gene3D" id="3.20.20.80">
    <property type="entry name" value="Glycosidases"/>
    <property type="match status" value="1"/>
</dbReference>
<accession>A0AA88GRQ2</accession>
<dbReference type="GeneID" id="68093700"/>
<dbReference type="InterPro" id="IPR013780">
    <property type="entry name" value="Glyco_hydro_b"/>
</dbReference>
<keyword evidence="8 10" id="KW-0326">Glycosidase</keyword>
<dbReference type="GO" id="GO:0030246">
    <property type="term" value="F:carbohydrate binding"/>
    <property type="evidence" value="ECO:0007669"/>
    <property type="project" value="InterPro"/>
</dbReference>
<comment type="caution">
    <text evidence="14">The sequence shown here is derived from an EMBL/GenBank/DDBJ whole genome shotgun (WGS) entry which is preliminary data.</text>
</comment>
<keyword evidence="5 10" id="KW-0378">Hydrolase</keyword>
<organism evidence="14 15">
    <name type="scientific">Naegleria lovaniensis</name>
    <name type="common">Amoeba</name>
    <dbReference type="NCBI Taxonomy" id="51637"/>
    <lineage>
        <taxon>Eukaryota</taxon>
        <taxon>Discoba</taxon>
        <taxon>Heterolobosea</taxon>
        <taxon>Tetramitia</taxon>
        <taxon>Eutetramitia</taxon>
        <taxon>Vahlkampfiidae</taxon>
        <taxon>Naegleria</taxon>
    </lineage>
</organism>
<dbReference type="EMBL" id="PYSW02000012">
    <property type="protein sequence ID" value="KAG2387650.1"/>
    <property type="molecule type" value="Genomic_DNA"/>
</dbReference>
<dbReference type="InterPro" id="IPR000322">
    <property type="entry name" value="Glyco_hydro_31_TIM"/>
</dbReference>
<evidence type="ECO:0000256" key="1">
    <source>
        <dbReference type="ARBA" id="ARBA00004240"/>
    </source>
</evidence>
<dbReference type="PANTHER" id="PTHR22762">
    <property type="entry name" value="ALPHA-GLUCOSIDASE"/>
    <property type="match status" value="1"/>
</dbReference>
<keyword evidence="7" id="KW-0325">Glycoprotein</keyword>
<evidence type="ECO:0000256" key="4">
    <source>
        <dbReference type="ARBA" id="ARBA00022729"/>
    </source>
</evidence>
<evidence type="ECO:0000256" key="6">
    <source>
        <dbReference type="ARBA" id="ARBA00022824"/>
    </source>
</evidence>
<evidence type="ECO:0000256" key="9">
    <source>
        <dbReference type="ARBA" id="ARBA00042895"/>
    </source>
</evidence>
<dbReference type="Proteomes" id="UP000816034">
    <property type="component" value="Unassembled WGS sequence"/>
</dbReference>
<name>A0AA88GRQ2_NAELO</name>
<evidence type="ECO:0000256" key="5">
    <source>
        <dbReference type="ARBA" id="ARBA00022801"/>
    </source>
</evidence>
<dbReference type="CDD" id="cd06603">
    <property type="entry name" value="GH31_GANC_GANAB_alpha"/>
    <property type="match status" value="1"/>
</dbReference>
<protein>
    <recommendedName>
        <fullName evidence="9">Glucosidase II subunit alpha</fullName>
    </recommendedName>
</protein>
<evidence type="ECO:0000256" key="8">
    <source>
        <dbReference type="ARBA" id="ARBA00023295"/>
    </source>
</evidence>
<dbReference type="GO" id="GO:0005975">
    <property type="term" value="P:carbohydrate metabolic process"/>
    <property type="evidence" value="ECO:0007669"/>
    <property type="project" value="InterPro"/>
</dbReference>
<dbReference type="InterPro" id="IPR011013">
    <property type="entry name" value="Gal_mutarotase_sf_dom"/>
</dbReference>
<dbReference type="GO" id="GO:0090599">
    <property type="term" value="F:alpha-glucosidase activity"/>
    <property type="evidence" value="ECO:0007669"/>
    <property type="project" value="TreeGrafter"/>
</dbReference>
<dbReference type="Gene3D" id="2.60.40.1760">
    <property type="entry name" value="glycosyl hydrolase (family 31)"/>
    <property type="match status" value="1"/>
</dbReference>